<dbReference type="EMBL" id="CP026251">
    <property type="protein sequence ID" value="AWP06952.1"/>
    <property type="molecule type" value="Genomic_DNA"/>
</dbReference>
<evidence type="ECO:0008006" key="8">
    <source>
        <dbReference type="Google" id="ProtNLM"/>
    </source>
</evidence>
<sequence length="188" mass="20950">MAAHAVVCLWALASLSAASAPDCKDLVKPFVPDDPKLVFGKWVYVMGAGDPEPYHKALESLRSSWIDVSPTSDSQTVTLRWGDHCFDRCIFGEVNATVSGLATTFRKNLSEHKGHILRTCSDCLLWTDTFRNGDVAGRFILQFTRSGQMDPQNVDIFKKQAGCLSFPENFHSYDGIRELCPDDRESTE</sequence>
<keyword evidence="2" id="KW-0964">Secreted</keyword>
<dbReference type="SUPFAM" id="SSF50814">
    <property type="entry name" value="Lipocalins"/>
    <property type="match status" value="1"/>
</dbReference>
<dbReference type="PANTHER" id="PTHR11967:SF2">
    <property type="entry name" value="ALPHA-1-ACID GLYCOPROTEIN 1"/>
    <property type="match status" value="1"/>
</dbReference>
<evidence type="ECO:0000256" key="1">
    <source>
        <dbReference type="ARBA" id="ARBA00004613"/>
    </source>
</evidence>
<dbReference type="CDD" id="cd19415">
    <property type="entry name" value="lipocalin_ApoM_AGP"/>
    <property type="match status" value="1"/>
</dbReference>
<gene>
    <name evidence="6" type="ORF">SMAX5B_011049</name>
</gene>
<name>A0A2U9BUB8_SCOMX</name>
<dbReference type="Gene3D" id="2.40.128.20">
    <property type="match status" value="1"/>
</dbReference>
<keyword evidence="4" id="KW-0325">Glycoprotein</keyword>
<protein>
    <recommendedName>
        <fullName evidence="8">Apolipoprotein M</fullName>
    </recommendedName>
</protein>
<dbReference type="AlphaFoldDB" id="A0A2U9BUB8"/>
<comment type="subcellular location">
    <subcellularLocation>
        <location evidence="1">Secreted</location>
    </subcellularLocation>
</comment>
<feature type="signal peptide" evidence="5">
    <location>
        <begin position="1"/>
        <end position="18"/>
    </location>
</feature>
<accession>A0A2U9BUB8</accession>
<dbReference type="InterPro" id="IPR012674">
    <property type="entry name" value="Calycin"/>
</dbReference>
<feature type="chain" id="PRO_5016144523" description="Apolipoprotein M" evidence="5">
    <location>
        <begin position="19"/>
        <end position="188"/>
    </location>
</feature>
<evidence type="ECO:0000256" key="2">
    <source>
        <dbReference type="ARBA" id="ARBA00022525"/>
    </source>
</evidence>
<dbReference type="PANTHER" id="PTHR11967">
    <property type="entry name" value="ALPHA-1-ACID GLYCOPROTEIN"/>
    <property type="match status" value="1"/>
</dbReference>
<keyword evidence="3 5" id="KW-0732">Signal</keyword>
<evidence type="ECO:0000313" key="6">
    <source>
        <dbReference type="EMBL" id="AWP06952.1"/>
    </source>
</evidence>
<reference evidence="6 7" key="1">
    <citation type="submission" date="2017-12" db="EMBL/GenBank/DDBJ databases">
        <title>Integrating genomic resources of turbot (Scophthalmus maximus) in depth evaluation of genetic and physical mapping variation across individuals.</title>
        <authorList>
            <person name="Martinez P."/>
        </authorList>
    </citation>
    <scope>NUCLEOTIDE SEQUENCE [LARGE SCALE GENOMIC DNA]</scope>
</reference>
<evidence type="ECO:0000256" key="5">
    <source>
        <dbReference type="SAM" id="SignalP"/>
    </source>
</evidence>
<evidence type="ECO:0000313" key="7">
    <source>
        <dbReference type="Proteomes" id="UP000246464"/>
    </source>
</evidence>
<proteinExistence type="predicted"/>
<evidence type="ECO:0000256" key="4">
    <source>
        <dbReference type="ARBA" id="ARBA00023180"/>
    </source>
</evidence>
<organism evidence="6 7">
    <name type="scientific">Scophthalmus maximus</name>
    <name type="common">Turbot</name>
    <name type="synonym">Psetta maxima</name>
    <dbReference type="NCBI Taxonomy" id="52904"/>
    <lineage>
        <taxon>Eukaryota</taxon>
        <taxon>Metazoa</taxon>
        <taxon>Chordata</taxon>
        <taxon>Craniata</taxon>
        <taxon>Vertebrata</taxon>
        <taxon>Euteleostomi</taxon>
        <taxon>Actinopterygii</taxon>
        <taxon>Neopterygii</taxon>
        <taxon>Teleostei</taxon>
        <taxon>Neoteleostei</taxon>
        <taxon>Acanthomorphata</taxon>
        <taxon>Carangaria</taxon>
        <taxon>Pleuronectiformes</taxon>
        <taxon>Pleuronectoidei</taxon>
        <taxon>Scophthalmidae</taxon>
        <taxon>Scophthalmus</taxon>
    </lineage>
</organism>
<dbReference type="Proteomes" id="UP000246464">
    <property type="component" value="Chromosome 9"/>
</dbReference>
<evidence type="ECO:0000256" key="3">
    <source>
        <dbReference type="ARBA" id="ARBA00022729"/>
    </source>
</evidence>
<keyword evidence="7" id="KW-1185">Reference proteome</keyword>
<dbReference type="GO" id="GO:0005576">
    <property type="term" value="C:extracellular region"/>
    <property type="evidence" value="ECO:0007669"/>
    <property type="project" value="UniProtKB-SubCell"/>
</dbReference>